<organism evidence="1">
    <name type="scientific">Siphoviridae sp. ctVOP12</name>
    <dbReference type="NCBI Taxonomy" id="2825531"/>
    <lineage>
        <taxon>Viruses</taxon>
        <taxon>Duplodnaviria</taxon>
        <taxon>Heunggongvirae</taxon>
        <taxon>Uroviricota</taxon>
        <taxon>Caudoviricetes</taxon>
    </lineage>
</organism>
<reference evidence="1" key="1">
    <citation type="journal article" date="2021" name="Proc. Natl. Acad. Sci. U.S.A.">
        <title>A Catalog of Tens of Thousands of Viruses from Human Metagenomes Reveals Hidden Associations with Chronic Diseases.</title>
        <authorList>
            <person name="Tisza M.J."/>
            <person name="Buck C.B."/>
        </authorList>
    </citation>
    <scope>NUCLEOTIDE SEQUENCE</scope>
    <source>
        <strain evidence="1">CtVOP12</strain>
    </source>
</reference>
<name>A0A8S5V9X8_9CAUD</name>
<evidence type="ECO:0000313" key="1">
    <source>
        <dbReference type="EMBL" id="DAG03578.1"/>
    </source>
</evidence>
<accession>A0A8S5V9X8</accession>
<proteinExistence type="predicted"/>
<protein>
    <submittedName>
        <fullName evidence="1">Uncharacterized protein</fullName>
    </submittedName>
</protein>
<dbReference type="EMBL" id="BK016231">
    <property type="protein sequence ID" value="DAG03578.1"/>
    <property type="molecule type" value="Genomic_DNA"/>
</dbReference>
<sequence length="53" mass="6433">MKENFIIVDQDDNVMFGGQRYNERGANNIWESCNGIWEDEKGWRYIYIKEVEE</sequence>